<proteinExistence type="predicted"/>
<evidence type="ECO:0000313" key="2">
    <source>
        <dbReference type="EMBL" id="NYS23963.1"/>
    </source>
</evidence>
<dbReference type="EMBL" id="JACBXS010000004">
    <property type="protein sequence ID" value="NYS23963.1"/>
    <property type="molecule type" value="Genomic_DNA"/>
</dbReference>
<dbReference type="AlphaFoldDB" id="A0A7Z0KZ17"/>
<evidence type="ECO:0000313" key="3">
    <source>
        <dbReference type="Proteomes" id="UP000529417"/>
    </source>
</evidence>
<dbReference type="Proteomes" id="UP000529417">
    <property type="component" value="Unassembled WGS sequence"/>
</dbReference>
<sequence length="219" mass="22693">MTDMTEFENQLAALELRLGNTSGMVAGFEGELAGLERSLAMTERQVEGLSRSFGGGLRRAFDGMVFDGMRLKDALRGVAQTMSASVYNQAMAPVQNALGAALARGVGGLMGAVMPFAQGGSFANGRVMPFAKGGVISQATAFPMRGGTTGLMGEAGPEAIMPLSRGPDGKLGVQAAGGGGRAINVTFNISTPDVEGFRRSESQIAAEMGRLLARGQRNR</sequence>
<keyword evidence="3" id="KW-1185">Reference proteome</keyword>
<reference evidence="2 3" key="1">
    <citation type="journal article" date="2000" name="Arch. Microbiol.">
        <title>Rhodobaca bogoriensis gen. nov. and sp. nov., an alkaliphilic purple nonsulfur bacterium from African Rift Valley soda lakes.</title>
        <authorList>
            <person name="Milford A.D."/>
            <person name="Achenbach L.A."/>
            <person name="Jung D.O."/>
            <person name="Madigan M.T."/>
        </authorList>
    </citation>
    <scope>NUCLEOTIDE SEQUENCE [LARGE SCALE GENOMIC DNA]</scope>
    <source>
        <strain evidence="2 3">2376</strain>
    </source>
</reference>
<name>A0A7Z0KZ17_9RHOB</name>
<organism evidence="2 3">
    <name type="scientific">Rhabdonatronobacter sediminivivens</name>
    <dbReference type="NCBI Taxonomy" id="2743469"/>
    <lineage>
        <taxon>Bacteria</taxon>
        <taxon>Pseudomonadati</taxon>
        <taxon>Pseudomonadota</taxon>
        <taxon>Alphaproteobacteria</taxon>
        <taxon>Rhodobacterales</taxon>
        <taxon>Paracoccaceae</taxon>
        <taxon>Rhabdonatronobacter</taxon>
    </lineage>
</organism>
<dbReference type="RefSeq" id="WP_179904656.1">
    <property type="nucleotide sequence ID" value="NZ_JACBXS010000004.1"/>
</dbReference>
<feature type="coiled-coil region" evidence="1">
    <location>
        <begin position="25"/>
        <end position="52"/>
    </location>
</feature>
<protein>
    <submittedName>
        <fullName evidence="2">Phage tail tape measure protein</fullName>
    </submittedName>
</protein>
<gene>
    <name evidence="2" type="ORF">HUK65_03085</name>
</gene>
<accession>A0A7Z0KZ17</accession>
<evidence type="ECO:0000256" key="1">
    <source>
        <dbReference type="SAM" id="Coils"/>
    </source>
</evidence>
<comment type="caution">
    <text evidence="2">The sequence shown here is derived from an EMBL/GenBank/DDBJ whole genome shotgun (WGS) entry which is preliminary data.</text>
</comment>
<keyword evidence="1" id="KW-0175">Coiled coil</keyword>